<evidence type="ECO:0000256" key="1">
    <source>
        <dbReference type="ARBA" id="ARBA00022475"/>
    </source>
</evidence>
<dbReference type="GO" id="GO:0009103">
    <property type="term" value="P:lipopolysaccharide biosynthetic process"/>
    <property type="evidence" value="ECO:0007669"/>
    <property type="project" value="UniProtKB-KW"/>
</dbReference>
<evidence type="ECO:0000256" key="5">
    <source>
        <dbReference type="ARBA" id="ARBA00022985"/>
    </source>
</evidence>
<evidence type="ECO:0000313" key="11">
    <source>
        <dbReference type="Proteomes" id="UP000295390"/>
    </source>
</evidence>
<dbReference type="InterPro" id="IPR001173">
    <property type="entry name" value="Glyco_trans_2-like"/>
</dbReference>
<keyword evidence="5" id="KW-0448">Lipopolysaccharide biosynthesis</keyword>
<dbReference type="RefSeq" id="WP_133537508.1">
    <property type="nucleotide sequence ID" value="NZ_SNYH01000005.1"/>
</dbReference>
<evidence type="ECO:0000256" key="3">
    <source>
        <dbReference type="ARBA" id="ARBA00022679"/>
    </source>
</evidence>
<evidence type="ECO:0000256" key="4">
    <source>
        <dbReference type="ARBA" id="ARBA00022692"/>
    </source>
</evidence>
<feature type="transmembrane region" description="Helical" evidence="8">
    <location>
        <begin position="236"/>
        <end position="258"/>
    </location>
</feature>
<evidence type="ECO:0000256" key="8">
    <source>
        <dbReference type="SAM" id="Phobius"/>
    </source>
</evidence>
<keyword evidence="1" id="KW-1003">Cell membrane</keyword>
<keyword evidence="2" id="KW-0328">Glycosyltransferase</keyword>
<accession>A0A4R6TEB4</accession>
<feature type="domain" description="Glycosyltransferase 2-like" evidence="9">
    <location>
        <begin position="11"/>
        <end position="165"/>
    </location>
</feature>
<comment type="caution">
    <text evidence="10">The sequence shown here is derived from an EMBL/GenBank/DDBJ whole genome shotgun (WGS) entry which is preliminary data.</text>
</comment>
<organism evidence="10 11">
    <name type="scientific">Tenacibaculum caenipelagi</name>
    <dbReference type="NCBI Taxonomy" id="1325435"/>
    <lineage>
        <taxon>Bacteria</taxon>
        <taxon>Pseudomonadati</taxon>
        <taxon>Bacteroidota</taxon>
        <taxon>Flavobacteriia</taxon>
        <taxon>Flavobacteriales</taxon>
        <taxon>Flavobacteriaceae</taxon>
        <taxon>Tenacibaculum</taxon>
    </lineage>
</organism>
<proteinExistence type="predicted"/>
<reference evidence="10 11" key="1">
    <citation type="submission" date="2019-03" db="EMBL/GenBank/DDBJ databases">
        <title>Genomic Encyclopedia of Type Strains, Phase III (KMG-III): the genomes of soil and plant-associated and newly described type strains.</title>
        <authorList>
            <person name="Whitman W."/>
        </authorList>
    </citation>
    <scope>NUCLEOTIDE SEQUENCE [LARGE SCALE GENOMIC DNA]</scope>
    <source>
        <strain evidence="10 11">CECT 8283</strain>
    </source>
</reference>
<dbReference type="Gene3D" id="3.90.550.10">
    <property type="entry name" value="Spore Coat Polysaccharide Biosynthesis Protein SpsA, Chain A"/>
    <property type="match status" value="1"/>
</dbReference>
<evidence type="ECO:0000256" key="6">
    <source>
        <dbReference type="ARBA" id="ARBA00022989"/>
    </source>
</evidence>
<dbReference type="GO" id="GO:0099621">
    <property type="term" value="F:undecaprenyl-phosphate 4-deoxy-4-formamido-L-arabinose transferase activity"/>
    <property type="evidence" value="ECO:0007669"/>
    <property type="project" value="TreeGrafter"/>
</dbReference>
<gene>
    <name evidence="10" type="ORF">DFQ07_2666</name>
</gene>
<evidence type="ECO:0000256" key="2">
    <source>
        <dbReference type="ARBA" id="ARBA00022676"/>
    </source>
</evidence>
<dbReference type="InterPro" id="IPR050256">
    <property type="entry name" value="Glycosyltransferase_2"/>
</dbReference>
<evidence type="ECO:0000256" key="7">
    <source>
        <dbReference type="ARBA" id="ARBA00023136"/>
    </source>
</evidence>
<dbReference type="SUPFAM" id="SSF53448">
    <property type="entry name" value="Nucleotide-diphospho-sugar transferases"/>
    <property type="match status" value="1"/>
</dbReference>
<dbReference type="PANTHER" id="PTHR48090">
    <property type="entry name" value="UNDECAPRENYL-PHOSPHATE 4-DEOXY-4-FORMAMIDO-L-ARABINOSE TRANSFERASE-RELATED"/>
    <property type="match status" value="1"/>
</dbReference>
<protein>
    <submittedName>
        <fullName evidence="10">Glycosyltransferase involved in cell wall biosynthesis</fullName>
    </submittedName>
</protein>
<keyword evidence="7 8" id="KW-0472">Membrane</keyword>
<keyword evidence="4 8" id="KW-0812">Transmembrane</keyword>
<keyword evidence="6 8" id="KW-1133">Transmembrane helix</keyword>
<sequence length="320" mass="36793">MLDKRPHKYVSVVIPVYNEEDNVIPLTKKIDDSLNGLNYEIIFVDDFSKDNTKKNIISMNNPNIILIELRKNYGQSLALAAGFDYAKGDFIVTLDGDMQNDPSDIPHMIEKAKNEDWDVVTGVRVKRKDSLVRKLPSKIANFLIRKATQLDLKDQGCAIKVFKKDTAKDLNLYGEMHRFINLLAYLNGAKITQTPVKHHPRLNGKSKYGLNRTVKVINDLILILFQRKYLQRPVHLFGNFGLFFLFIGLVINLYLLVLKFLGYDIGGRPLLIVGVIFIIISLQFFTVGIIADLLMRTYYESQNKRPYAIRKIHISEYKNN</sequence>
<dbReference type="CDD" id="cd04187">
    <property type="entry name" value="DPM1_like_bac"/>
    <property type="match status" value="1"/>
</dbReference>
<dbReference type="Proteomes" id="UP000295390">
    <property type="component" value="Unassembled WGS sequence"/>
</dbReference>
<evidence type="ECO:0000259" key="9">
    <source>
        <dbReference type="Pfam" id="PF00535"/>
    </source>
</evidence>
<dbReference type="GO" id="GO:0005886">
    <property type="term" value="C:plasma membrane"/>
    <property type="evidence" value="ECO:0007669"/>
    <property type="project" value="TreeGrafter"/>
</dbReference>
<feature type="transmembrane region" description="Helical" evidence="8">
    <location>
        <begin position="270"/>
        <end position="295"/>
    </location>
</feature>
<dbReference type="OrthoDB" id="9807778at2"/>
<dbReference type="AlphaFoldDB" id="A0A4R6TEB4"/>
<evidence type="ECO:0000313" key="10">
    <source>
        <dbReference type="EMBL" id="TDQ24117.1"/>
    </source>
</evidence>
<keyword evidence="11" id="KW-1185">Reference proteome</keyword>
<dbReference type="Pfam" id="PF00535">
    <property type="entry name" value="Glycos_transf_2"/>
    <property type="match status" value="1"/>
</dbReference>
<dbReference type="EMBL" id="SNYH01000005">
    <property type="protein sequence ID" value="TDQ24117.1"/>
    <property type="molecule type" value="Genomic_DNA"/>
</dbReference>
<dbReference type="InterPro" id="IPR029044">
    <property type="entry name" value="Nucleotide-diphossugar_trans"/>
</dbReference>
<name>A0A4R6TEB4_9FLAO</name>
<dbReference type="PANTHER" id="PTHR48090:SF3">
    <property type="entry name" value="UNDECAPRENYL-PHOSPHATE 4-DEOXY-4-FORMAMIDO-L-ARABINOSE TRANSFERASE"/>
    <property type="match status" value="1"/>
</dbReference>
<keyword evidence="3 10" id="KW-0808">Transferase</keyword>